<sequence>MLDNRLNRRHPDPKLSESMCDPYLESTWLMNCLRPVGMSHSFRQSQGQCTLWIRPSTGNLCLDLTPDDFDFLMYYDPDFAESRHVSTRDHLLEPDQHCDIVSDISSSISAHTSLKPGAVYRNLGADCDSPVEVAFASDVECTGGVWIKPDNTVPGQIMEDAWWISEDCWLSQANHIFKCLNITSNYEDYVVLNDLWYQLTFSEPTDGLPPGYLFLCPREDFTG</sequence>
<proteinExistence type="predicted"/>
<reference evidence="1" key="1">
    <citation type="submission" date="2023-03" db="EMBL/GenBank/DDBJ databases">
        <title>Massive genome expansion in bonnet fungi (Mycena s.s.) driven by repeated elements and novel gene families across ecological guilds.</title>
        <authorList>
            <consortium name="Lawrence Berkeley National Laboratory"/>
            <person name="Harder C.B."/>
            <person name="Miyauchi S."/>
            <person name="Viragh M."/>
            <person name="Kuo A."/>
            <person name="Thoen E."/>
            <person name="Andreopoulos B."/>
            <person name="Lu D."/>
            <person name="Skrede I."/>
            <person name="Drula E."/>
            <person name="Henrissat B."/>
            <person name="Morin E."/>
            <person name="Kohler A."/>
            <person name="Barry K."/>
            <person name="LaButti K."/>
            <person name="Morin E."/>
            <person name="Salamov A."/>
            <person name="Lipzen A."/>
            <person name="Mereny Z."/>
            <person name="Hegedus B."/>
            <person name="Baldrian P."/>
            <person name="Stursova M."/>
            <person name="Weitz H."/>
            <person name="Taylor A."/>
            <person name="Grigoriev I.V."/>
            <person name="Nagy L.G."/>
            <person name="Martin F."/>
            <person name="Kauserud H."/>
        </authorList>
    </citation>
    <scope>NUCLEOTIDE SEQUENCE</scope>
    <source>
        <strain evidence="1">CBHHK067</strain>
    </source>
</reference>
<evidence type="ECO:0000313" key="2">
    <source>
        <dbReference type="Proteomes" id="UP001221757"/>
    </source>
</evidence>
<dbReference type="AlphaFoldDB" id="A0AAD7FBY4"/>
<comment type="caution">
    <text evidence="1">The sequence shown here is derived from an EMBL/GenBank/DDBJ whole genome shotgun (WGS) entry which is preliminary data.</text>
</comment>
<protein>
    <submittedName>
        <fullName evidence="1">Uncharacterized protein</fullName>
    </submittedName>
</protein>
<dbReference type="EMBL" id="JARKIE010000859">
    <property type="protein sequence ID" value="KAJ7614753.1"/>
    <property type="molecule type" value="Genomic_DNA"/>
</dbReference>
<accession>A0AAD7FBY4</accession>
<organism evidence="1 2">
    <name type="scientific">Mycena rosella</name>
    <name type="common">Pink bonnet</name>
    <name type="synonym">Agaricus rosellus</name>
    <dbReference type="NCBI Taxonomy" id="1033263"/>
    <lineage>
        <taxon>Eukaryota</taxon>
        <taxon>Fungi</taxon>
        <taxon>Dikarya</taxon>
        <taxon>Basidiomycota</taxon>
        <taxon>Agaricomycotina</taxon>
        <taxon>Agaricomycetes</taxon>
        <taxon>Agaricomycetidae</taxon>
        <taxon>Agaricales</taxon>
        <taxon>Marasmiineae</taxon>
        <taxon>Mycenaceae</taxon>
        <taxon>Mycena</taxon>
    </lineage>
</organism>
<gene>
    <name evidence="1" type="ORF">B0H17DRAFT_681741</name>
</gene>
<name>A0AAD7FBY4_MYCRO</name>
<keyword evidence="2" id="KW-1185">Reference proteome</keyword>
<evidence type="ECO:0000313" key="1">
    <source>
        <dbReference type="EMBL" id="KAJ7614753.1"/>
    </source>
</evidence>
<dbReference type="Proteomes" id="UP001221757">
    <property type="component" value="Unassembled WGS sequence"/>
</dbReference>